<dbReference type="EMBL" id="MU275925">
    <property type="protein sequence ID" value="KAI0046441.1"/>
    <property type="molecule type" value="Genomic_DNA"/>
</dbReference>
<dbReference type="Proteomes" id="UP000814033">
    <property type="component" value="Unassembled WGS sequence"/>
</dbReference>
<comment type="caution">
    <text evidence="1">The sequence shown here is derived from an EMBL/GenBank/DDBJ whole genome shotgun (WGS) entry which is preliminary data.</text>
</comment>
<accession>A0ACB8RS39</accession>
<reference evidence="1" key="1">
    <citation type="submission" date="2021-02" db="EMBL/GenBank/DDBJ databases">
        <authorList>
            <consortium name="DOE Joint Genome Institute"/>
            <person name="Ahrendt S."/>
            <person name="Looney B.P."/>
            <person name="Miyauchi S."/>
            <person name="Morin E."/>
            <person name="Drula E."/>
            <person name="Courty P.E."/>
            <person name="Chicoki N."/>
            <person name="Fauchery L."/>
            <person name="Kohler A."/>
            <person name="Kuo A."/>
            <person name="Labutti K."/>
            <person name="Pangilinan J."/>
            <person name="Lipzen A."/>
            <person name="Riley R."/>
            <person name="Andreopoulos W."/>
            <person name="He G."/>
            <person name="Johnson J."/>
            <person name="Barry K.W."/>
            <person name="Grigoriev I.V."/>
            <person name="Nagy L."/>
            <person name="Hibbett D."/>
            <person name="Henrissat B."/>
            <person name="Matheny P.B."/>
            <person name="Labbe J."/>
            <person name="Martin F."/>
        </authorList>
    </citation>
    <scope>NUCLEOTIDE SEQUENCE</scope>
    <source>
        <strain evidence="1">FP105234-sp</strain>
    </source>
</reference>
<protein>
    <submittedName>
        <fullName evidence="1">Spherulin 1a</fullName>
    </submittedName>
</protein>
<name>A0ACB8RS39_9AGAM</name>
<evidence type="ECO:0000313" key="1">
    <source>
        <dbReference type="EMBL" id="KAI0046441.1"/>
    </source>
</evidence>
<keyword evidence="2" id="KW-1185">Reference proteome</keyword>
<organism evidence="1 2">
    <name type="scientific">Auriscalpium vulgare</name>
    <dbReference type="NCBI Taxonomy" id="40419"/>
    <lineage>
        <taxon>Eukaryota</taxon>
        <taxon>Fungi</taxon>
        <taxon>Dikarya</taxon>
        <taxon>Basidiomycota</taxon>
        <taxon>Agaricomycotina</taxon>
        <taxon>Agaricomycetes</taxon>
        <taxon>Russulales</taxon>
        <taxon>Auriscalpiaceae</taxon>
        <taxon>Auriscalpium</taxon>
    </lineage>
</organism>
<reference evidence="1" key="2">
    <citation type="journal article" date="2022" name="New Phytol.">
        <title>Evolutionary transition to the ectomycorrhizal habit in the genomes of a hyperdiverse lineage of mushroom-forming fungi.</title>
        <authorList>
            <person name="Looney B."/>
            <person name="Miyauchi S."/>
            <person name="Morin E."/>
            <person name="Drula E."/>
            <person name="Courty P.E."/>
            <person name="Kohler A."/>
            <person name="Kuo A."/>
            <person name="LaButti K."/>
            <person name="Pangilinan J."/>
            <person name="Lipzen A."/>
            <person name="Riley R."/>
            <person name="Andreopoulos W."/>
            <person name="He G."/>
            <person name="Johnson J."/>
            <person name="Nolan M."/>
            <person name="Tritt A."/>
            <person name="Barry K.W."/>
            <person name="Grigoriev I.V."/>
            <person name="Nagy L.G."/>
            <person name="Hibbett D."/>
            <person name="Henrissat B."/>
            <person name="Matheny P.B."/>
            <person name="Labbe J."/>
            <person name="Martin F.M."/>
        </authorList>
    </citation>
    <scope>NUCLEOTIDE SEQUENCE</scope>
    <source>
        <strain evidence="1">FP105234-sp</strain>
    </source>
</reference>
<proteinExistence type="predicted"/>
<evidence type="ECO:0000313" key="2">
    <source>
        <dbReference type="Proteomes" id="UP000814033"/>
    </source>
</evidence>
<sequence>MFARFSLVPTHVLLLILSLFSLAHAQSSVAELVGRLRMAASQRARFELLQDSDFVFNFRAPPSGVSTGAGGHTVQASADNFPAVISNGVAMTVGYLDACSMNTPHTHPRATEINFAVNTTLRAGILMENGARYVGLEVPAGSAAVFPQGAIHFEMNLSCEPGMFVAAFNNEDPGVNTITQRYLGLPPDIVAAALGGVNIVKVAHMESKILDNVAFGVDDCLQRCNIKRTAQPTMQRQPRVAANALPKGY</sequence>
<gene>
    <name evidence="1" type="ORF">FA95DRAFT_1606880</name>
</gene>